<evidence type="ECO:0000313" key="2">
    <source>
        <dbReference type="EMBL" id="JAG21892.1"/>
    </source>
</evidence>
<sequence length="113" mass="12673">MNGLRNMCRTKGIIYRPMSFHMSRVISNQLGFSKILINRLACIASYSFVPEAKVRSLLRSREKIQSRSPAIVPQSKVRNATTRTSTEAGMLTGMPKNDDGAIATIYYQCITKN</sequence>
<keyword evidence="2" id="KW-0687">Ribonucleoprotein</keyword>
<gene>
    <name evidence="2" type="primary">rpsD_2</name>
    <name evidence="2" type="ORF">CM83_6377</name>
</gene>
<organism evidence="2">
    <name type="scientific">Lygus hesperus</name>
    <name type="common">Western plant bug</name>
    <dbReference type="NCBI Taxonomy" id="30085"/>
    <lineage>
        <taxon>Eukaryota</taxon>
        <taxon>Metazoa</taxon>
        <taxon>Ecdysozoa</taxon>
        <taxon>Arthropoda</taxon>
        <taxon>Hexapoda</taxon>
        <taxon>Insecta</taxon>
        <taxon>Pterygota</taxon>
        <taxon>Neoptera</taxon>
        <taxon>Paraneoptera</taxon>
        <taxon>Hemiptera</taxon>
        <taxon>Heteroptera</taxon>
        <taxon>Panheteroptera</taxon>
        <taxon>Cimicomorpha</taxon>
        <taxon>Miridae</taxon>
        <taxon>Mirini</taxon>
        <taxon>Lygus</taxon>
    </lineage>
</organism>
<keyword evidence="2" id="KW-0689">Ribosomal protein</keyword>
<protein>
    <submittedName>
        <fullName evidence="2">30S ribosomal protein S4</fullName>
    </submittedName>
</protein>
<dbReference type="EMBL" id="GBHO01021712">
    <property type="protein sequence ID" value="JAG21892.1"/>
    <property type="molecule type" value="Transcribed_RNA"/>
</dbReference>
<reference evidence="2" key="1">
    <citation type="journal article" date="2014" name="PLoS ONE">
        <title>Transcriptome-Based Identification of ABC Transporters in the Western Tarnished Plant Bug Lygus hesperus.</title>
        <authorList>
            <person name="Hull J.J."/>
            <person name="Chaney K."/>
            <person name="Geib S.M."/>
            <person name="Fabrick J.A."/>
            <person name="Brent C.S."/>
            <person name="Walsh D."/>
            <person name="Lavine L.C."/>
        </authorList>
    </citation>
    <scope>NUCLEOTIDE SEQUENCE</scope>
</reference>
<dbReference type="AlphaFoldDB" id="A0A0A9XMD2"/>
<feature type="region of interest" description="Disordered" evidence="1">
    <location>
        <begin position="68"/>
        <end position="93"/>
    </location>
</feature>
<dbReference type="GO" id="GO:0005840">
    <property type="term" value="C:ribosome"/>
    <property type="evidence" value="ECO:0007669"/>
    <property type="project" value="UniProtKB-KW"/>
</dbReference>
<feature type="compositionally biased region" description="Polar residues" evidence="1">
    <location>
        <begin position="76"/>
        <end position="87"/>
    </location>
</feature>
<proteinExistence type="predicted"/>
<reference evidence="2" key="2">
    <citation type="submission" date="2014-07" db="EMBL/GenBank/DDBJ databases">
        <authorList>
            <person name="Hull J."/>
        </authorList>
    </citation>
    <scope>NUCLEOTIDE SEQUENCE</scope>
</reference>
<name>A0A0A9XMD2_LYGHE</name>
<accession>A0A0A9XMD2</accession>
<evidence type="ECO:0000256" key="1">
    <source>
        <dbReference type="SAM" id="MobiDB-lite"/>
    </source>
</evidence>